<feature type="region of interest" description="Disordered" evidence="1">
    <location>
        <begin position="203"/>
        <end position="255"/>
    </location>
</feature>
<proteinExistence type="predicted"/>
<name>A0A6P3WB56_CLUHA</name>
<dbReference type="Pfam" id="PF13873">
    <property type="entry name" value="Myb_DNA-bind_5"/>
    <property type="match status" value="1"/>
</dbReference>
<dbReference type="RefSeq" id="XP_012693536.2">
    <property type="nucleotide sequence ID" value="XM_012838082.3"/>
</dbReference>
<feature type="compositionally biased region" description="Polar residues" evidence="1">
    <location>
        <begin position="127"/>
        <end position="144"/>
    </location>
</feature>
<dbReference type="InterPro" id="IPR028002">
    <property type="entry name" value="Myb_DNA-bind_5"/>
</dbReference>
<feature type="region of interest" description="Disordered" evidence="1">
    <location>
        <begin position="123"/>
        <end position="150"/>
    </location>
</feature>
<protein>
    <submittedName>
        <fullName evidence="4">Uncharacterized protein LOC105909453</fullName>
    </submittedName>
</protein>
<evidence type="ECO:0000256" key="1">
    <source>
        <dbReference type="SAM" id="MobiDB-lite"/>
    </source>
</evidence>
<gene>
    <name evidence="4" type="primary">LOC105909453</name>
</gene>
<evidence type="ECO:0000313" key="3">
    <source>
        <dbReference type="Proteomes" id="UP000515152"/>
    </source>
</evidence>
<accession>A0A6P3WB56</accession>
<feature type="domain" description="Myb/SANT-like DNA-binding" evidence="2">
    <location>
        <begin position="9"/>
        <end position="87"/>
    </location>
</feature>
<dbReference type="Gene3D" id="1.10.10.60">
    <property type="entry name" value="Homeodomain-like"/>
    <property type="match status" value="1"/>
</dbReference>
<evidence type="ECO:0000313" key="4">
    <source>
        <dbReference type="RefSeq" id="XP_012693536.2"/>
    </source>
</evidence>
<dbReference type="KEGG" id="char:105909453"/>
<organism evidence="3 4">
    <name type="scientific">Clupea harengus</name>
    <name type="common">Atlantic herring</name>
    <dbReference type="NCBI Taxonomy" id="7950"/>
    <lineage>
        <taxon>Eukaryota</taxon>
        <taxon>Metazoa</taxon>
        <taxon>Chordata</taxon>
        <taxon>Craniata</taxon>
        <taxon>Vertebrata</taxon>
        <taxon>Euteleostomi</taxon>
        <taxon>Actinopterygii</taxon>
        <taxon>Neopterygii</taxon>
        <taxon>Teleostei</taxon>
        <taxon>Clupei</taxon>
        <taxon>Clupeiformes</taxon>
        <taxon>Clupeoidei</taxon>
        <taxon>Clupeidae</taxon>
        <taxon>Clupea</taxon>
    </lineage>
</organism>
<dbReference type="OrthoDB" id="3066195at2759"/>
<sequence>METMEKSERAHFFTGKEQQLILEAYGEERPILTAKSNTFRASKMREAAWQRIADKLNKQSGSGYKRTWQQVKVKHKNLLQTANRKKADLRRDDKGPANVIIKSDDSDEEFLVQQSYCGPMVEGIPGGTSSEPHTSKPSSCQQPNGEKLTLGETNVVIKSDDSDEEFLVQQSSCGPMVEGIPGGTSSEPAAAYGSSSYISVTGHSLTLLPPPQSDPEHSVCDETFSTDTRLDEDFDPSSAQEKGRAPGKKTAEQGQTDIKTLYRRYLIQEIENREQEMAYRALKMRKVEKEIQLLDKQLEKQ</sequence>
<dbReference type="Proteomes" id="UP000515152">
    <property type="component" value="Chromosome 14"/>
</dbReference>
<reference evidence="4" key="1">
    <citation type="submission" date="2025-08" db="UniProtKB">
        <authorList>
            <consortium name="RefSeq"/>
        </authorList>
    </citation>
    <scope>IDENTIFICATION</scope>
</reference>
<dbReference type="AlphaFoldDB" id="A0A6P3WB56"/>
<dbReference type="GeneID" id="105909453"/>
<keyword evidence="3" id="KW-1185">Reference proteome</keyword>
<evidence type="ECO:0000259" key="2">
    <source>
        <dbReference type="Pfam" id="PF13873"/>
    </source>
</evidence>